<dbReference type="FunCoup" id="A0A1Q3D2R1">
    <property type="interactions" value="2565"/>
</dbReference>
<dbReference type="CDD" id="cd20601">
    <property type="entry name" value="CYCLIN_AtRBR_like"/>
    <property type="match status" value="1"/>
</dbReference>
<evidence type="ECO:0000256" key="1">
    <source>
        <dbReference type="ARBA" id="ARBA00004123"/>
    </source>
</evidence>
<proteinExistence type="inferred from homology"/>
<dbReference type="InterPro" id="IPR036915">
    <property type="entry name" value="Cyclin-like_sf"/>
</dbReference>
<evidence type="ECO:0000256" key="2">
    <source>
        <dbReference type="ARBA" id="ARBA00009475"/>
    </source>
</evidence>
<keyword evidence="6" id="KW-0539">Nucleus</keyword>
<dbReference type="GO" id="GO:0000977">
    <property type="term" value="F:RNA polymerase II transcription regulatory region sequence-specific DNA binding"/>
    <property type="evidence" value="ECO:0007669"/>
    <property type="project" value="TreeGrafter"/>
</dbReference>
<dbReference type="GO" id="GO:2000134">
    <property type="term" value="P:negative regulation of G1/S transition of mitotic cell cycle"/>
    <property type="evidence" value="ECO:0007669"/>
    <property type="project" value="TreeGrafter"/>
</dbReference>
<dbReference type="Pfam" id="PF01857">
    <property type="entry name" value="RB_B"/>
    <property type="match status" value="1"/>
</dbReference>
<feature type="domain" description="Retinoblastoma-associated protein N-terminal" evidence="10">
    <location>
        <begin position="87"/>
        <end position="234"/>
    </location>
</feature>
<protein>
    <submittedName>
        <fullName evidence="12">RB_B domain-containing protein/RB_A domain-containing protein/DUF3452 domain-containing protein</fullName>
    </submittedName>
</protein>
<reference evidence="13" key="1">
    <citation type="submission" date="2016-04" db="EMBL/GenBank/DDBJ databases">
        <title>Cephalotus genome sequencing.</title>
        <authorList>
            <person name="Fukushima K."/>
            <person name="Hasebe M."/>
            <person name="Fang X."/>
        </authorList>
    </citation>
    <scope>NUCLEOTIDE SEQUENCE [LARGE SCALE GENOMIC DNA]</scope>
    <source>
        <strain evidence="13">cv. St1</strain>
    </source>
</reference>
<evidence type="ECO:0000313" key="12">
    <source>
        <dbReference type="EMBL" id="GAV86714.1"/>
    </source>
</evidence>
<dbReference type="GO" id="GO:0000785">
    <property type="term" value="C:chromatin"/>
    <property type="evidence" value="ECO:0007669"/>
    <property type="project" value="TreeGrafter"/>
</dbReference>
<dbReference type="AlphaFoldDB" id="A0A1Q3D2R1"/>
<dbReference type="GO" id="GO:0032875">
    <property type="term" value="P:regulation of DNA endoreduplication"/>
    <property type="evidence" value="ECO:0007669"/>
    <property type="project" value="UniProtKB-ARBA"/>
</dbReference>
<dbReference type="InParanoid" id="A0A1Q3D2R1"/>
<feature type="domain" description="Retinoblastoma-associated protein A-box" evidence="11">
    <location>
        <begin position="413"/>
        <end position="613"/>
    </location>
</feature>
<feature type="region of interest" description="Disordered" evidence="9">
    <location>
        <begin position="387"/>
        <end position="407"/>
    </location>
</feature>
<dbReference type="Gene3D" id="1.10.472.140">
    <property type="match status" value="1"/>
</dbReference>
<dbReference type="PANTHER" id="PTHR13742">
    <property type="entry name" value="RETINOBLASTOMA-ASSOCIATED PROTEIN RB -RELATED"/>
    <property type="match status" value="1"/>
</dbReference>
<evidence type="ECO:0000259" key="11">
    <source>
        <dbReference type="SMART" id="SM01368"/>
    </source>
</evidence>
<comment type="function">
    <text evidence="8">Regulator of biological processes that recruits a histone deacetylase to control gene transcription. May play a role in the entry into mitosis, negatively regulating the cell proliferation. Formation of stable complexes with geminiviridae replication-associated proteins may create a cellular environment which favors viral DNA replication.</text>
</comment>
<dbReference type="GO" id="GO:0005667">
    <property type="term" value="C:transcription regulator complex"/>
    <property type="evidence" value="ECO:0007669"/>
    <property type="project" value="TreeGrafter"/>
</dbReference>
<dbReference type="InterPro" id="IPR028309">
    <property type="entry name" value="RB_fam"/>
</dbReference>
<dbReference type="SMART" id="SM01368">
    <property type="entry name" value="RB_A"/>
    <property type="match status" value="1"/>
</dbReference>
<sequence length="1015" mass="112735">MEVPEPSASTSNNRQTSTWETDAIEARFTDFCKKVLSMDGNMFTQAMKLFKETIHVFSANVSIIGNGTLEEAERYWFAFVLYSMKRLSEINGDSLSQGSNGEGFGWCQILRVAKLSFVDFFNELPQFVAKTSPILSNSYGTDWENRLEVKEMLTNFMHLSSLSQTYKRACQELFLTGDANKQSAVANATGYLSEYYRFGWLLFLVLRACAFSRFKDLVTCTNGLVSVLAILIIHVPVHFRKFNISDSPTFAKEGDKGVNLLSLLSNIYLTTKDDLRKTMEKANDLIIDILKKMPCLASDCKSENLEGIDRDGLIYFEDLMEESSLSSNLTGLEKFYVDAVCNKGEIDERVFINEEYSLLLSGSLSGGASNITGAKRKFDLISSPSKTITSPLSPHRSPASHVNGGAHSKMAATPVSTAMTTAKWLRTVISPLPSKPSAELERFLASCDKDVTNDVTRRAHIILDAIFPTTPLGEHSAAGPQSANLMDNIWAEQRRLEGLKLYYRVLESMCKAEAQILNANNLTSLLTNERFHRCMLACSAELVLSTHKTVTMLFPAVLERTGITAFDLSKVIECFIRHEDSIPRELRRHLNSLEERLLESMVWEKGSSMYNSLTVARPALSGEINRLGLLAEPMPSLDAIAMHINFSGCLPPVPSLHKNDISPGQNGDLKSPKRVCTDLRSVLVERNSFTSPIKDRMMTINNLKSKLPPPPLQSAFASPTRPNPGGGGETCAETGICIFFTKINKLAAVRINGMVERLQLSQLMRETVYCLFQQILSQRTYLFFNRHIDQIILCCFYGVAKISQLNLTFREIIYNYRKQPQCKPQVFRGVFVDWSSAHHNGRAGLEHVDIITFYNEIFIPAVKPLLVEFGPVGSTAKANLVPEVKNNNEGQCPGSPKVSPFPCLPDMSPKKVSAAHNVYVSPLRASKMDALVSHSSKSYYACVGESTHAYQSPSKDLTAINNRLNGTRKVRGTLNFDDFDVGLVSDSMVANSLYLQNGSFASSSGAALKSEQRDS</sequence>
<dbReference type="PANTHER" id="PTHR13742:SF17">
    <property type="entry name" value="RE32990P-RELATED"/>
    <property type="match status" value="1"/>
</dbReference>
<dbReference type="SMART" id="SM01367">
    <property type="entry name" value="DUF3452"/>
    <property type="match status" value="1"/>
</dbReference>
<keyword evidence="7" id="KW-0131">Cell cycle</keyword>
<dbReference type="GO" id="GO:0030154">
    <property type="term" value="P:cell differentiation"/>
    <property type="evidence" value="ECO:0007669"/>
    <property type="project" value="TreeGrafter"/>
</dbReference>
<gene>
    <name evidence="12" type="ORF">CFOL_v3_30140</name>
</gene>
<dbReference type="FunFam" id="1.10.472.140:FF:000003">
    <property type="entry name" value="Retinoblastoma-related protein 1"/>
    <property type="match status" value="1"/>
</dbReference>
<accession>A0A1Q3D2R1</accession>
<keyword evidence="3" id="KW-0678">Repressor</keyword>
<dbReference type="SUPFAM" id="SSF47954">
    <property type="entry name" value="Cyclin-like"/>
    <property type="match status" value="2"/>
</dbReference>
<keyword evidence="4" id="KW-0805">Transcription regulation</keyword>
<dbReference type="InterPro" id="IPR024599">
    <property type="entry name" value="RB_N"/>
</dbReference>
<keyword evidence="5" id="KW-0804">Transcription</keyword>
<dbReference type="GO" id="GO:0005634">
    <property type="term" value="C:nucleus"/>
    <property type="evidence" value="ECO:0007669"/>
    <property type="project" value="UniProtKB-SubCell"/>
</dbReference>
<dbReference type="FunFam" id="1.10.472.10:FF:000067">
    <property type="entry name" value="Retinoblastoma-related protein 1"/>
    <property type="match status" value="1"/>
</dbReference>
<dbReference type="STRING" id="3775.A0A1Q3D2R1"/>
<evidence type="ECO:0000256" key="7">
    <source>
        <dbReference type="ARBA" id="ARBA00023306"/>
    </source>
</evidence>
<evidence type="ECO:0000256" key="6">
    <source>
        <dbReference type="ARBA" id="ARBA00023242"/>
    </source>
</evidence>
<organism evidence="12 13">
    <name type="scientific">Cephalotus follicularis</name>
    <name type="common">Albany pitcher plant</name>
    <dbReference type="NCBI Taxonomy" id="3775"/>
    <lineage>
        <taxon>Eukaryota</taxon>
        <taxon>Viridiplantae</taxon>
        <taxon>Streptophyta</taxon>
        <taxon>Embryophyta</taxon>
        <taxon>Tracheophyta</taxon>
        <taxon>Spermatophyta</taxon>
        <taxon>Magnoliopsida</taxon>
        <taxon>eudicotyledons</taxon>
        <taxon>Gunneridae</taxon>
        <taxon>Pentapetalae</taxon>
        <taxon>rosids</taxon>
        <taxon>fabids</taxon>
        <taxon>Oxalidales</taxon>
        <taxon>Cephalotaceae</taxon>
        <taxon>Cephalotus</taxon>
    </lineage>
</organism>
<evidence type="ECO:0000256" key="3">
    <source>
        <dbReference type="ARBA" id="ARBA00022491"/>
    </source>
</evidence>
<evidence type="ECO:0000256" key="5">
    <source>
        <dbReference type="ARBA" id="ARBA00023163"/>
    </source>
</evidence>
<dbReference type="Gene3D" id="1.10.472.10">
    <property type="entry name" value="Cyclin-like"/>
    <property type="match status" value="2"/>
</dbReference>
<evidence type="ECO:0000259" key="10">
    <source>
        <dbReference type="SMART" id="SM01367"/>
    </source>
</evidence>
<dbReference type="InterPro" id="IPR002720">
    <property type="entry name" value="RB_A"/>
</dbReference>
<name>A0A1Q3D2R1_CEPFO</name>
<dbReference type="GO" id="GO:0006357">
    <property type="term" value="P:regulation of transcription by RNA polymerase II"/>
    <property type="evidence" value="ECO:0007669"/>
    <property type="project" value="InterPro"/>
</dbReference>
<dbReference type="Pfam" id="PF01858">
    <property type="entry name" value="RB_A"/>
    <property type="match status" value="1"/>
</dbReference>
<comment type="subcellular location">
    <subcellularLocation>
        <location evidence="1">Nucleus</location>
    </subcellularLocation>
</comment>
<dbReference type="InterPro" id="IPR002719">
    <property type="entry name" value="RB_B"/>
</dbReference>
<evidence type="ECO:0000313" key="13">
    <source>
        <dbReference type="Proteomes" id="UP000187406"/>
    </source>
</evidence>
<evidence type="ECO:0000256" key="8">
    <source>
        <dbReference type="ARBA" id="ARBA00025018"/>
    </source>
</evidence>
<comment type="caution">
    <text evidence="12">The sequence shown here is derived from an EMBL/GenBank/DDBJ whole genome shotgun (WGS) entry which is preliminary data.</text>
</comment>
<dbReference type="FunFam" id="1.10.472.10:FF:000030">
    <property type="entry name" value="Retinoblastoma-related protein 1"/>
    <property type="match status" value="1"/>
</dbReference>
<dbReference type="EMBL" id="BDDD01004016">
    <property type="protein sequence ID" value="GAV86714.1"/>
    <property type="molecule type" value="Genomic_DNA"/>
</dbReference>
<dbReference type="Proteomes" id="UP000187406">
    <property type="component" value="Unassembled WGS sequence"/>
</dbReference>
<dbReference type="OrthoDB" id="844594at2759"/>
<evidence type="ECO:0000256" key="4">
    <source>
        <dbReference type="ARBA" id="ARBA00023015"/>
    </source>
</evidence>
<dbReference type="Pfam" id="PF11934">
    <property type="entry name" value="DUF3452"/>
    <property type="match status" value="1"/>
</dbReference>
<keyword evidence="13" id="KW-1185">Reference proteome</keyword>
<evidence type="ECO:0000256" key="9">
    <source>
        <dbReference type="SAM" id="MobiDB-lite"/>
    </source>
</evidence>
<comment type="similarity">
    <text evidence="2">Belongs to the retinoblastoma protein (RB) family.</text>
</comment>